<sequence>VARNIDANIAESEDGEWMNRAGGSGTGALHI</sequence>
<name>A0A382KFY6_9ZZZZ</name>
<evidence type="ECO:0000313" key="1">
    <source>
        <dbReference type="EMBL" id="SVC23298.1"/>
    </source>
</evidence>
<feature type="non-terminal residue" evidence="1">
    <location>
        <position position="1"/>
    </location>
</feature>
<dbReference type="EMBL" id="UINC01080399">
    <property type="protein sequence ID" value="SVC23298.1"/>
    <property type="molecule type" value="Genomic_DNA"/>
</dbReference>
<reference evidence="1" key="1">
    <citation type="submission" date="2018-05" db="EMBL/GenBank/DDBJ databases">
        <authorList>
            <person name="Lanie J.A."/>
            <person name="Ng W.-L."/>
            <person name="Kazmierczak K.M."/>
            <person name="Andrzejewski T.M."/>
            <person name="Davidsen T.M."/>
            <person name="Wayne K.J."/>
            <person name="Tettelin H."/>
            <person name="Glass J.I."/>
            <person name="Rusch D."/>
            <person name="Podicherti R."/>
            <person name="Tsui H.-C.T."/>
            <person name="Winkler M.E."/>
        </authorList>
    </citation>
    <scope>NUCLEOTIDE SEQUENCE</scope>
</reference>
<gene>
    <name evidence="1" type="ORF">METZ01_LOCUS276152</name>
</gene>
<protein>
    <submittedName>
        <fullName evidence="1">Uncharacterized protein</fullName>
    </submittedName>
</protein>
<dbReference type="AlphaFoldDB" id="A0A382KFY6"/>
<organism evidence="1">
    <name type="scientific">marine metagenome</name>
    <dbReference type="NCBI Taxonomy" id="408172"/>
    <lineage>
        <taxon>unclassified sequences</taxon>
        <taxon>metagenomes</taxon>
        <taxon>ecological metagenomes</taxon>
    </lineage>
</organism>
<proteinExistence type="predicted"/>
<accession>A0A382KFY6</accession>